<comment type="caution">
    <text evidence="2">The sequence shown here is derived from an EMBL/GenBank/DDBJ whole genome shotgun (WGS) entry which is preliminary data.</text>
</comment>
<gene>
    <name evidence="2" type="ORF">ATANTOWER_024755</name>
</gene>
<keyword evidence="1" id="KW-0472">Membrane</keyword>
<feature type="transmembrane region" description="Helical" evidence="1">
    <location>
        <begin position="97"/>
        <end position="117"/>
    </location>
</feature>
<name>A0ABU7BRE5_9TELE</name>
<keyword evidence="1" id="KW-0812">Transmembrane</keyword>
<dbReference type="EMBL" id="JAHUTI010064651">
    <property type="protein sequence ID" value="MED6253227.1"/>
    <property type="molecule type" value="Genomic_DNA"/>
</dbReference>
<reference evidence="2 3" key="1">
    <citation type="submission" date="2021-07" db="EMBL/GenBank/DDBJ databases">
        <authorList>
            <person name="Palmer J.M."/>
        </authorList>
    </citation>
    <scope>NUCLEOTIDE SEQUENCE [LARGE SCALE GENOMIC DNA]</scope>
    <source>
        <strain evidence="2 3">AT_MEX2019</strain>
        <tissue evidence="2">Muscle</tissue>
    </source>
</reference>
<keyword evidence="1" id="KW-1133">Transmembrane helix</keyword>
<feature type="transmembrane region" description="Helical" evidence="1">
    <location>
        <begin position="20"/>
        <end position="38"/>
    </location>
</feature>
<evidence type="ECO:0000313" key="2">
    <source>
        <dbReference type="EMBL" id="MED6253227.1"/>
    </source>
</evidence>
<dbReference type="Proteomes" id="UP001345963">
    <property type="component" value="Unassembled WGS sequence"/>
</dbReference>
<keyword evidence="3" id="KW-1185">Reference proteome</keyword>
<accession>A0ABU7BRE5</accession>
<evidence type="ECO:0000313" key="3">
    <source>
        <dbReference type="Proteomes" id="UP001345963"/>
    </source>
</evidence>
<proteinExistence type="predicted"/>
<organism evidence="2 3">
    <name type="scientific">Ataeniobius toweri</name>
    <dbReference type="NCBI Taxonomy" id="208326"/>
    <lineage>
        <taxon>Eukaryota</taxon>
        <taxon>Metazoa</taxon>
        <taxon>Chordata</taxon>
        <taxon>Craniata</taxon>
        <taxon>Vertebrata</taxon>
        <taxon>Euteleostomi</taxon>
        <taxon>Actinopterygii</taxon>
        <taxon>Neopterygii</taxon>
        <taxon>Teleostei</taxon>
        <taxon>Neoteleostei</taxon>
        <taxon>Acanthomorphata</taxon>
        <taxon>Ovalentaria</taxon>
        <taxon>Atherinomorphae</taxon>
        <taxon>Cyprinodontiformes</taxon>
        <taxon>Goodeidae</taxon>
        <taxon>Ataeniobius</taxon>
    </lineage>
</organism>
<sequence>MSEPGQKANTSWSTEQIKMNVNLIPAFFFIYFFHYTYLNKKRVTAAGISAHTANTRNHTGFKSSHLQSVIKMFIKSTSFLKATITGRQLLQRLTLKMGLFTLIIFVICAVCRADFILQVPPNAGNQFITKLLGGIISH</sequence>
<evidence type="ECO:0000256" key="1">
    <source>
        <dbReference type="SAM" id="Phobius"/>
    </source>
</evidence>
<protein>
    <submittedName>
        <fullName evidence="2">Uncharacterized protein</fullName>
    </submittedName>
</protein>